<dbReference type="CDD" id="cd00403">
    <property type="entry name" value="Ribosomal_L1"/>
    <property type="match status" value="1"/>
</dbReference>
<dbReference type="GO" id="GO:0000049">
    <property type="term" value="F:tRNA binding"/>
    <property type="evidence" value="ECO:0007669"/>
    <property type="project" value="UniProtKB-KW"/>
</dbReference>
<evidence type="ECO:0000256" key="12">
    <source>
        <dbReference type="RuleBase" id="RU000659"/>
    </source>
</evidence>
<dbReference type="InterPro" id="IPR016095">
    <property type="entry name" value="Ribosomal_uL1_3-a/b-sand"/>
</dbReference>
<keyword evidence="2 11" id="KW-0678">Repressor</keyword>
<dbReference type="PANTHER" id="PTHR36427:SF3">
    <property type="entry name" value="LARGE RIBOSOMAL SUBUNIT PROTEIN UL1M"/>
    <property type="match status" value="1"/>
</dbReference>
<dbReference type="Proteomes" id="UP000184497">
    <property type="component" value="Unassembled WGS sequence"/>
</dbReference>
<keyword evidence="8 11" id="KW-0687">Ribonucleoprotein</keyword>
<dbReference type="OrthoDB" id="9803740at2"/>
<evidence type="ECO:0000256" key="2">
    <source>
        <dbReference type="ARBA" id="ARBA00022491"/>
    </source>
</evidence>
<evidence type="ECO:0000256" key="7">
    <source>
        <dbReference type="ARBA" id="ARBA00022980"/>
    </source>
</evidence>
<dbReference type="InterPro" id="IPR023674">
    <property type="entry name" value="Ribosomal_uL1-like"/>
</dbReference>
<comment type="subunit">
    <text evidence="11">Part of the 50S ribosomal subunit.</text>
</comment>
<comment type="function">
    <text evidence="10 11">Protein L1 is also a translational repressor protein, it controls the translation of the L11 operon by binding to its mRNA.</text>
</comment>
<sequence>MSKLSKRQKLILEKTDSTRSYSVDEAVSLLAELGQSVKFMESLDVAINLGVDARKSDQVVRSSTVLPNGTGKTVRVAVFTQGANAEKATAAGADIVGMDDLADEVKKGNMDFDVVIATPDAMRVVGQLGQILGPRGLMPNPKVGTVTPDVETAVRNAKAGQVRYRTDKNGIIHSPLGKVEFSAQNIKENLEALIADLKKARPSSAKGVYLKKITISSTMGPGLTIDQSGLDI</sequence>
<dbReference type="AlphaFoldDB" id="A0A1M6W8J5"/>
<dbReference type="EMBL" id="FRAQ01000007">
    <property type="protein sequence ID" value="SHK89816.1"/>
    <property type="molecule type" value="Genomic_DNA"/>
</dbReference>
<evidence type="ECO:0000256" key="11">
    <source>
        <dbReference type="HAMAP-Rule" id="MF_01318"/>
    </source>
</evidence>
<evidence type="ECO:0000256" key="5">
    <source>
        <dbReference type="ARBA" id="ARBA00022845"/>
    </source>
</evidence>
<comment type="similarity">
    <text evidence="1 11 12">Belongs to the universal ribosomal protein uL1 family.</text>
</comment>
<dbReference type="GO" id="GO:0019843">
    <property type="term" value="F:rRNA binding"/>
    <property type="evidence" value="ECO:0007669"/>
    <property type="project" value="UniProtKB-UniRule"/>
</dbReference>
<dbReference type="SUPFAM" id="SSF56808">
    <property type="entry name" value="Ribosomal protein L1"/>
    <property type="match status" value="1"/>
</dbReference>
<dbReference type="RefSeq" id="WP_072799869.1">
    <property type="nucleotide sequence ID" value="NZ_FRAQ01000007.1"/>
</dbReference>
<dbReference type="GO" id="GO:0006417">
    <property type="term" value="P:regulation of translation"/>
    <property type="evidence" value="ECO:0007669"/>
    <property type="project" value="UniProtKB-KW"/>
</dbReference>
<dbReference type="PANTHER" id="PTHR36427">
    <property type="entry name" value="54S RIBOSOMAL PROTEIN L1, MITOCHONDRIAL"/>
    <property type="match status" value="1"/>
</dbReference>
<organism evidence="13 14">
    <name type="scientific">Marinobacter antarcticus</name>
    <dbReference type="NCBI Taxonomy" id="564117"/>
    <lineage>
        <taxon>Bacteria</taxon>
        <taxon>Pseudomonadati</taxon>
        <taxon>Pseudomonadota</taxon>
        <taxon>Gammaproteobacteria</taxon>
        <taxon>Pseudomonadales</taxon>
        <taxon>Marinobacteraceae</taxon>
        <taxon>Marinobacter</taxon>
    </lineage>
</organism>
<dbReference type="Pfam" id="PF00687">
    <property type="entry name" value="Ribosomal_L1"/>
    <property type="match status" value="1"/>
</dbReference>
<evidence type="ECO:0000313" key="14">
    <source>
        <dbReference type="Proteomes" id="UP000184497"/>
    </source>
</evidence>
<keyword evidence="3 11" id="KW-0820">tRNA-binding</keyword>
<evidence type="ECO:0000256" key="4">
    <source>
        <dbReference type="ARBA" id="ARBA00022730"/>
    </source>
</evidence>
<name>A0A1M6W8J5_9GAMM</name>
<dbReference type="GO" id="GO:0006412">
    <property type="term" value="P:translation"/>
    <property type="evidence" value="ECO:0007669"/>
    <property type="project" value="UniProtKB-UniRule"/>
</dbReference>
<keyword evidence="4 11" id="KW-0699">rRNA-binding</keyword>
<dbReference type="PROSITE" id="PS01199">
    <property type="entry name" value="RIBOSOMAL_L1"/>
    <property type="match status" value="1"/>
</dbReference>
<dbReference type="InterPro" id="IPR023673">
    <property type="entry name" value="Ribosomal_uL1_CS"/>
</dbReference>
<comment type="function">
    <text evidence="11">Binds directly to 23S rRNA. The L1 stalk is quite mobile in the ribosome, and is involved in E site tRNA release.</text>
</comment>
<dbReference type="GO" id="GO:0022625">
    <property type="term" value="C:cytosolic large ribosomal subunit"/>
    <property type="evidence" value="ECO:0007669"/>
    <property type="project" value="TreeGrafter"/>
</dbReference>
<proteinExistence type="inferred from homology"/>
<dbReference type="GO" id="GO:0003735">
    <property type="term" value="F:structural constituent of ribosome"/>
    <property type="evidence" value="ECO:0007669"/>
    <property type="project" value="InterPro"/>
</dbReference>
<dbReference type="STRING" id="564117.SAMN05216369_3526"/>
<evidence type="ECO:0000256" key="3">
    <source>
        <dbReference type="ARBA" id="ARBA00022555"/>
    </source>
</evidence>
<dbReference type="InterPro" id="IPR002143">
    <property type="entry name" value="Ribosomal_uL1"/>
</dbReference>
<dbReference type="HAMAP" id="MF_01318_B">
    <property type="entry name" value="Ribosomal_uL1_B"/>
    <property type="match status" value="1"/>
</dbReference>
<keyword evidence="7 11" id="KW-0689">Ribosomal protein</keyword>
<accession>A0A1M6W8J5</accession>
<evidence type="ECO:0000256" key="6">
    <source>
        <dbReference type="ARBA" id="ARBA00022884"/>
    </source>
</evidence>
<evidence type="ECO:0000256" key="10">
    <source>
        <dbReference type="ARBA" id="ARBA00059110"/>
    </source>
</evidence>
<evidence type="ECO:0000313" key="13">
    <source>
        <dbReference type="EMBL" id="SHK89816.1"/>
    </source>
</evidence>
<dbReference type="FunFam" id="3.40.50.790:FF:000001">
    <property type="entry name" value="50S ribosomal protein L1"/>
    <property type="match status" value="1"/>
</dbReference>
<keyword evidence="5 11" id="KW-0810">Translation regulation</keyword>
<dbReference type="InterPro" id="IPR005878">
    <property type="entry name" value="Ribosom_uL1_bac-type"/>
</dbReference>
<dbReference type="NCBIfam" id="TIGR01169">
    <property type="entry name" value="rplA_bact"/>
    <property type="match status" value="1"/>
</dbReference>
<evidence type="ECO:0000256" key="1">
    <source>
        <dbReference type="ARBA" id="ARBA00010531"/>
    </source>
</evidence>
<evidence type="ECO:0000256" key="9">
    <source>
        <dbReference type="ARBA" id="ARBA00035241"/>
    </source>
</evidence>
<keyword evidence="6 11" id="KW-0694">RNA-binding</keyword>
<dbReference type="PIRSF" id="PIRSF002155">
    <property type="entry name" value="Ribosomal_L1"/>
    <property type="match status" value="1"/>
</dbReference>
<evidence type="ECO:0000256" key="8">
    <source>
        <dbReference type="ARBA" id="ARBA00023274"/>
    </source>
</evidence>
<reference evidence="14" key="1">
    <citation type="submission" date="2016-11" db="EMBL/GenBank/DDBJ databases">
        <authorList>
            <person name="Varghese N."/>
            <person name="Submissions S."/>
        </authorList>
    </citation>
    <scope>NUCLEOTIDE SEQUENCE [LARGE SCALE GENOMIC DNA]</scope>
    <source>
        <strain evidence="14">CGMCC 1.10835</strain>
    </source>
</reference>
<dbReference type="InterPro" id="IPR028364">
    <property type="entry name" value="Ribosomal_uL1/biogenesis"/>
</dbReference>
<keyword evidence="14" id="KW-1185">Reference proteome</keyword>
<protein>
    <recommendedName>
        <fullName evidence="9 11">Large ribosomal subunit protein uL1</fullName>
    </recommendedName>
</protein>
<gene>
    <name evidence="11" type="primary">rplA</name>
    <name evidence="13" type="ORF">SAMN05216369_3526</name>
</gene>
<dbReference type="Gene3D" id="3.30.190.20">
    <property type="match status" value="1"/>
</dbReference>
<dbReference type="Gene3D" id="3.40.50.790">
    <property type="match status" value="1"/>
</dbReference>